<dbReference type="Proteomes" id="UP001176941">
    <property type="component" value="Chromosome X"/>
</dbReference>
<organism evidence="2 3">
    <name type="scientific">Rangifer tarandus platyrhynchus</name>
    <name type="common">Svalbard reindeer</name>
    <dbReference type="NCBI Taxonomy" id="3082113"/>
    <lineage>
        <taxon>Eukaryota</taxon>
        <taxon>Metazoa</taxon>
        <taxon>Chordata</taxon>
        <taxon>Craniata</taxon>
        <taxon>Vertebrata</taxon>
        <taxon>Euteleostomi</taxon>
        <taxon>Mammalia</taxon>
        <taxon>Eutheria</taxon>
        <taxon>Laurasiatheria</taxon>
        <taxon>Artiodactyla</taxon>
        <taxon>Ruminantia</taxon>
        <taxon>Pecora</taxon>
        <taxon>Cervidae</taxon>
        <taxon>Odocoileinae</taxon>
        <taxon>Rangifer</taxon>
    </lineage>
</organism>
<feature type="region of interest" description="Disordered" evidence="1">
    <location>
        <begin position="1"/>
        <end position="22"/>
    </location>
</feature>
<gene>
    <name evidence="2" type="ORF">MRATA1EN1_LOCUS29198</name>
</gene>
<name>A0ABN9A5N2_RANTA</name>
<reference evidence="2" key="1">
    <citation type="submission" date="2023-04" db="EMBL/GenBank/DDBJ databases">
        <authorList>
            <consortium name="ELIXIR-Norway"/>
        </authorList>
    </citation>
    <scope>NUCLEOTIDE SEQUENCE [LARGE SCALE GENOMIC DNA]</scope>
</reference>
<evidence type="ECO:0000313" key="3">
    <source>
        <dbReference type="Proteomes" id="UP001176941"/>
    </source>
</evidence>
<keyword evidence="3" id="KW-1185">Reference proteome</keyword>
<evidence type="ECO:0000256" key="1">
    <source>
        <dbReference type="SAM" id="MobiDB-lite"/>
    </source>
</evidence>
<accession>A0ABN9A5N2</accession>
<dbReference type="EMBL" id="OX460343">
    <property type="protein sequence ID" value="CAI9180236.1"/>
    <property type="molecule type" value="Genomic_DNA"/>
</dbReference>
<proteinExistence type="predicted"/>
<sequence>MTRQEGRCCGTGPGAAPAGEIRRPAWSPRAPAAAILREVRPHVPFEGLGMGFSANSTEAQSAQCPF</sequence>
<evidence type="ECO:0000313" key="2">
    <source>
        <dbReference type="EMBL" id="CAI9180236.1"/>
    </source>
</evidence>
<protein>
    <submittedName>
        <fullName evidence="2">Uncharacterized protein</fullName>
    </submittedName>
</protein>